<evidence type="ECO:0000313" key="6">
    <source>
        <dbReference type="EMBL" id="SFF34007.1"/>
    </source>
</evidence>
<dbReference type="PANTHER" id="PTHR33867">
    <property type="entry name" value="RIBOSOME MATURATION FACTOR RIMP"/>
    <property type="match status" value="1"/>
</dbReference>
<dbReference type="AlphaFoldDB" id="A0A1I2HZ00"/>
<dbReference type="InterPro" id="IPR003728">
    <property type="entry name" value="Ribosome_maturation_RimP"/>
</dbReference>
<dbReference type="OrthoDB" id="9805006at2"/>
<dbReference type="InterPro" id="IPR035956">
    <property type="entry name" value="RimP_N_sf"/>
</dbReference>
<dbReference type="Gene3D" id="3.30.300.70">
    <property type="entry name" value="RimP-like superfamily, N-terminal"/>
    <property type="match status" value="1"/>
</dbReference>
<name>A0A1I2HZ00_9GAMM</name>
<dbReference type="InterPro" id="IPR028989">
    <property type="entry name" value="RimP_N"/>
</dbReference>
<dbReference type="Pfam" id="PF17384">
    <property type="entry name" value="DUF150_C"/>
    <property type="match status" value="1"/>
</dbReference>
<evidence type="ECO:0000313" key="7">
    <source>
        <dbReference type="Proteomes" id="UP000199771"/>
    </source>
</evidence>
<dbReference type="Proteomes" id="UP000199771">
    <property type="component" value="Unassembled WGS sequence"/>
</dbReference>
<dbReference type="Pfam" id="PF02576">
    <property type="entry name" value="RimP_N"/>
    <property type="match status" value="1"/>
</dbReference>
<keyword evidence="2 3" id="KW-0690">Ribosome biogenesis</keyword>
<feature type="domain" description="Ribosome maturation factor RimP C-terminal" evidence="5">
    <location>
        <begin position="86"/>
        <end position="150"/>
    </location>
</feature>
<evidence type="ECO:0000259" key="5">
    <source>
        <dbReference type="Pfam" id="PF17384"/>
    </source>
</evidence>
<reference evidence="6 7" key="1">
    <citation type="submission" date="2016-10" db="EMBL/GenBank/DDBJ databases">
        <authorList>
            <person name="de Groot N.N."/>
        </authorList>
    </citation>
    <scope>NUCLEOTIDE SEQUENCE [LARGE SCALE GENOMIC DNA]</scope>
    <source>
        <strain evidence="6 7">DSM 23609</strain>
    </source>
</reference>
<evidence type="ECO:0000256" key="1">
    <source>
        <dbReference type="ARBA" id="ARBA00022490"/>
    </source>
</evidence>
<gene>
    <name evidence="3" type="primary">rimP</name>
    <name evidence="6" type="ORF">SAMN04488120_102285</name>
</gene>
<sequence>MTVLRERLQQLLEPVVEAIGYELVLLEFSPSSKSALLRLYIDAPGGITIDDCERVSKEVSGVLDVEDPISSAYRLEVSSPGLDRPLVKPAHFERFVNEQARIQLIAPREGRRRFVGWIRGFANGAVRLETSEGMVEIPLADIDRARLVPEYDRE</sequence>
<dbReference type="EMBL" id="FOOC01000002">
    <property type="protein sequence ID" value="SFF34007.1"/>
    <property type="molecule type" value="Genomic_DNA"/>
</dbReference>
<keyword evidence="1 3" id="KW-0963">Cytoplasm</keyword>
<comment type="similarity">
    <text evidence="3">Belongs to the RimP family.</text>
</comment>
<dbReference type="FunFam" id="3.30.300.70:FF:000001">
    <property type="entry name" value="Ribosome maturation factor RimP"/>
    <property type="match status" value="1"/>
</dbReference>
<evidence type="ECO:0000256" key="3">
    <source>
        <dbReference type="HAMAP-Rule" id="MF_01077"/>
    </source>
</evidence>
<organism evidence="6 7">
    <name type="scientific">Fontimonas thermophila</name>
    <dbReference type="NCBI Taxonomy" id="1076937"/>
    <lineage>
        <taxon>Bacteria</taxon>
        <taxon>Pseudomonadati</taxon>
        <taxon>Pseudomonadota</taxon>
        <taxon>Gammaproteobacteria</taxon>
        <taxon>Nevskiales</taxon>
        <taxon>Nevskiaceae</taxon>
        <taxon>Fontimonas</taxon>
    </lineage>
</organism>
<dbReference type="InterPro" id="IPR028998">
    <property type="entry name" value="RimP_C"/>
</dbReference>
<comment type="function">
    <text evidence="3">Required for maturation of 30S ribosomal subunits.</text>
</comment>
<dbReference type="NCBIfam" id="NF000927">
    <property type="entry name" value="PRK00092.1-1"/>
    <property type="match status" value="1"/>
</dbReference>
<feature type="domain" description="Ribosome maturation factor RimP N-terminal" evidence="4">
    <location>
        <begin position="11"/>
        <end position="83"/>
    </location>
</feature>
<dbReference type="Gene3D" id="2.30.30.180">
    <property type="entry name" value="Ribosome maturation factor RimP, C-terminal domain"/>
    <property type="match status" value="1"/>
</dbReference>
<proteinExistence type="inferred from homology"/>
<dbReference type="SUPFAM" id="SSF74942">
    <property type="entry name" value="YhbC-like, C-terminal domain"/>
    <property type="match status" value="1"/>
</dbReference>
<dbReference type="InterPro" id="IPR036847">
    <property type="entry name" value="RimP_C_sf"/>
</dbReference>
<keyword evidence="7" id="KW-1185">Reference proteome</keyword>
<protein>
    <recommendedName>
        <fullName evidence="3">Ribosome maturation factor RimP</fullName>
    </recommendedName>
</protein>
<dbReference type="STRING" id="1076937.SAMN04488120_102285"/>
<dbReference type="HAMAP" id="MF_01077">
    <property type="entry name" value="RimP"/>
    <property type="match status" value="1"/>
</dbReference>
<accession>A0A1I2HZ00</accession>
<comment type="subcellular location">
    <subcellularLocation>
        <location evidence="3">Cytoplasm</location>
    </subcellularLocation>
</comment>
<dbReference type="GO" id="GO:0005829">
    <property type="term" value="C:cytosol"/>
    <property type="evidence" value="ECO:0007669"/>
    <property type="project" value="TreeGrafter"/>
</dbReference>
<evidence type="ECO:0000259" key="4">
    <source>
        <dbReference type="Pfam" id="PF02576"/>
    </source>
</evidence>
<dbReference type="PANTHER" id="PTHR33867:SF1">
    <property type="entry name" value="RIBOSOME MATURATION FACTOR RIMP"/>
    <property type="match status" value="1"/>
</dbReference>
<dbReference type="CDD" id="cd01734">
    <property type="entry name" value="YlxS_C"/>
    <property type="match status" value="1"/>
</dbReference>
<dbReference type="GO" id="GO:0000028">
    <property type="term" value="P:ribosomal small subunit assembly"/>
    <property type="evidence" value="ECO:0007669"/>
    <property type="project" value="TreeGrafter"/>
</dbReference>
<dbReference type="SUPFAM" id="SSF75420">
    <property type="entry name" value="YhbC-like, N-terminal domain"/>
    <property type="match status" value="1"/>
</dbReference>
<dbReference type="RefSeq" id="WP_091531642.1">
    <property type="nucleotide sequence ID" value="NZ_FOOC01000002.1"/>
</dbReference>
<dbReference type="GO" id="GO:0006412">
    <property type="term" value="P:translation"/>
    <property type="evidence" value="ECO:0007669"/>
    <property type="project" value="TreeGrafter"/>
</dbReference>
<evidence type="ECO:0000256" key="2">
    <source>
        <dbReference type="ARBA" id="ARBA00022517"/>
    </source>
</evidence>